<accession>A0A4Z2G6Z6</accession>
<comment type="caution">
    <text evidence="2">The sequence shown here is derived from an EMBL/GenBank/DDBJ whole genome shotgun (WGS) entry which is preliminary data.</text>
</comment>
<evidence type="ECO:0000313" key="3">
    <source>
        <dbReference type="Proteomes" id="UP000314294"/>
    </source>
</evidence>
<feature type="region of interest" description="Disordered" evidence="1">
    <location>
        <begin position="1"/>
        <end position="39"/>
    </location>
</feature>
<sequence length="97" mass="10312">MMTVFTETRHGDKPRPSPHSSHAGQALGESGPSPQELTVAGTSCSFSLTHTRVPWITDTQTLELGNRDIKPACLVPDSGSSACHIPAHKAIILKVVL</sequence>
<organism evidence="2 3">
    <name type="scientific">Liparis tanakae</name>
    <name type="common">Tanaka's snailfish</name>
    <dbReference type="NCBI Taxonomy" id="230148"/>
    <lineage>
        <taxon>Eukaryota</taxon>
        <taxon>Metazoa</taxon>
        <taxon>Chordata</taxon>
        <taxon>Craniata</taxon>
        <taxon>Vertebrata</taxon>
        <taxon>Euteleostomi</taxon>
        <taxon>Actinopterygii</taxon>
        <taxon>Neopterygii</taxon>
        <taxon>Teleostei</taxon>
        <taxon>Neoteleostei</taxon>
        <taxon>Acanthomorphata</taxon>
        <taxon>Eupercaria</taxon>
        <taxon>Perciformes</taxon>
        <taxon>Cottioidei</taxon>
        <taxon>Cottales</taxon>
        <taxon>Liparidae</taxon>
        <taxon>Liparis</taxon>
    </lineage>
</organism>
<evidence type="ECO:0000256" key="1">
    <source>
        <dbReference type="SAM" id="MobiDB-lite"/>
    </source>
</evidence>
<gene>
    <name evidence="2" type="ORF">EYF80_040918</name>
</gene>
<evidence type="ECO:0000313" key="2">
    <source>
        <dbReference type="EMBL" id="TNN48895.1"/>
    </source>
</evidence>
<name>A0A4Z2G6Z6_9TELE</name>
<dbReference type="AlphaFoldDB" id="A0A4Z2G6Z6"/>
<reference evidence="2 3" key="1">
    <citation type="submission" date="2019-03" db="EMBL/GenBank/DDBJ databases">
        <title>First draft genome of Liparis tanakae, snailfish: a comprehensive survey of snailfish specific genes.</title>
        <authorList>
            <person name="Kim W."/>
            <person name="Song I."/>
            <person name="Jeong J.-H."/>
            <person name="Kim D."/>
            <person name="Kim S."/>
            <person name="Ryu S."/>
            <person name="Song J.Y."/>
            <person name="Lee S.K."/>
        </authorList>
    </citation>
    <scope>NUCLEOTIDE SEQUENCE [LARGE SCALE GENOMIC DNA]</scope>
    <source>
        <tissue evidence="2">Muscle</tissue>
    </source>
</reference>
<dbReference type="Proteomes" id="UP000314294">
    <property type="component" value="Unassembled WGS sequence"/>
</dbReference>
<protein>
    <submittedName>
        <fullName evidence="2">Uncharacterized protein</fullName>
    </submittedName>
</protein>
<proteinExistence type="predicted"/>
<keyword evidence="3" id="KW-1185">Reference proteome</keyword>
<dbReference type="EMBL" id="SRLO01000678">
    <property type="protein sequence ID" value="TNN48895.1"/>
    <property type="molecule type" value="Genomic_DNA"/>
</dbReference>